<dbReference type="EMBL" id="KV426017">
    <property type="protein sequence ID" value="KZV91943.1"/>
    <property type="molecule type" value="Genomic_DNA"/>
</dbReference>
<dbReference type="GO" id="GO:0032051">
    <property type="term" value="F:clathrin light chain binding"/>
    <property type="evidence" value="ECO:0007669"/>
    <property type="project" value="TreeGrafter"/>
</dbReference>
<dbReference type="PROSITE" id="PS50236">
    <property type="entry name" value="CHCR"/>
    <property type="match status" value="1"/>
</dbReference>
<dbReference type="InterPro" id="IPR016024">
    <property type="entry name" value="ARM-type_fold"/>
</dbReference>
<organism evidence="2 3">
    <name type="scientific">Exidia glandulosa HHB12029</name>
    <dbReference type="NCBI Taxonomy" id="1314781"/>
    <lineage>
        <taxon>Eukaryota</taxon>
        <taxon>Fungi</taxon>
        <taxon>Dikarya</taxon>
        <taxon>Basidiomycota</taxon>
        <taxon>Agaricomycotina</taxon>
        <taxon>Agaricomycetes</taxon>
        <taxon>Auriculariales</taxon>
        <taxon>Exidiaceae</taxon>
        <taxon>Exidia</taxon>
    </lineage>
</organism>
<protein>
    <submittedName>
        <fullName evidence="2">Clathrin-domain-containing protein</fullName>
    </submittedName>
</protein>
<dbReference type="SMART" id="SM00299">
    <property type="entry name" value="CLH"/>
    <property type="match status" value="1"/>
</dbReference>
<keyword evidence="3" id="KW-1185">Reference proteome</keyword>
<dbReference type="InterPro" id="IPR000547">
    <property type="entry name" value="Clathrin_H-chain/VPS_repeat"/>
</dbReference>
<dbReference type="GO" id="GO:0006898">
    <property type="term" value="P:receptor-mediated endocytosis"/>
    <property type="evidence" value="ECO:0007669"/>
    <property type="project" value="TreeGrafter"/>
</dbReference>
<reference evidence="2 3" key="1">
    <citation type="journal article" date="2016" name="Mol. Biol. Evol.">
        <title>Comparative Genomics of Early-Diverging Mushroom-Forming Fungi Provides Insights into the Origins of Lignocellulose Decay Capabilities.</title>
        <authorList>
            <person name="Nagy L.G."/>
            <person name="Riley R."/>
            <person name="Tritt A."/>
            <person name="Adam C."/>
            <person name="Daum C."/>
            <person name="Floudas D."/>
            <person name="Sun H."/>
            <person name="Yadav J.S."/>
            <person name="Pangilinan J."/>
            <person name="Larsson K.H."/>
            <person name="Matsuura K."/>
            <person name="Barry K."/>
            <person name="Labutti K."/>
            <person name="Kuo R."/>
            <person name="Ohm R.A."/>
            <person name="Bhattacharya S.S."/>
            <person name="Shirouzu T."/>
            <person name="Yoshinaga Y."/>
            <person name="Martin F.M."/>
            <person name="Grigoriev I.V."/>
            <person name="Hibbett D.S."/>
        </authorList>
    </citation>
    <scope>NUCLEOTIDE SEQUENCE [LARGE SCALE GENOMIC DNA]</scope>
    <source>
        <strain evidence="2 3">HHB12029</strain>
    </source>
</reference>
<evidence type="ECO:0000313" key="3">
    <source>
        <dbReference type="Proteomes" id="UP000077266"/>
    </source>
</evidence>
<dbReference type="OrthoDB" id="3201069at2759"/>
<dbReference type="GO" id="GO:0030479">
    <property type="term" value="C:actin cortical patch"/>
    <property type="evidence" value="ECO:0007669"/>
    <property type="project" value="TreeGrafter"/>
</dbReference>
<dbReference type="AlphaFoldDB" id="A0A165HGP7"/>
<dbReference type="STRING" id="1314781.A0A165HGP7"/>
<dbReference type="SUPFAM" id="SSF48371">
    <property type="entry name" value="ARM repeat"/>
    <property type="match status" value="2"/>
</dbReference>
<dbReference type="PANTHER" id="PTHR10292">
    <property type="entry name" value="CLATHRIN HEAVY CHAIN RELATED"/>
    <property type="match status" value="1"/>
</dbReference>
<sequence>MLTGDAPSQHPPEPPGCRPGPYELPDILGPIKIVEMFESFKSFQGLYYYLCSVVNFSQDPEVHFKHIPAATRTGQLGAVESACRESNFYHPEKVNNFLKEAKLTNQLPFIVCVRFDFVHDLVLYLDQNGLRNFIEVYVQRVNSVRTPQVAGGGLLEGDDEGTIKSLLASMTGNFPIDELIEEAGSQDPPAFNALAKVIDNNNPEAFLKENYLYNLLAVEKYCAERDPYLASTAYANGMCGNELGAVTNDNATFKQQARYLVKRRLPGSGRAPRFSRRTTTTVANLKVVDHIAKLSDYNVLGVTRIATEPGLFAEALTIYKK</sequence>
<dbReference type="GO" id="GO:0006886">
    <property type="term" value="P:intracellular protein transport"/>
    <property type="evidence" value="ECO:0007669"/>
    <property type="project" value="UniProtKB-UniRule"/>
</dbReference>
<evidence type="ECO:0000313" key="2">
    <source>
        <dbReference type="EMBL" id="KZV91943.1"/>
    </source>
</evidence>
<evidence type="ECO:0000256" key="1">
    <source>
        <dbReference type="PROSITE-ProRule" id="PRU01006"/>
    </source>
</evidence>
<dbReference type="PANTHER" id="PTHR10292:SF1">
    <property type="entry name" value="CLATHRIN HEAVY CHAIN"/>
    <property type="match status" value="1"/>
</dbReference>
<proteinExistence type="predicted"/>
<gene>
    <name evidence="2" type="ORF">EXIGLDRAFT_769443</name>
</gene>
<name>A0A165HGP7_EXIGL</name>
<dbReference type="InParanoid" id="A0A165HGP7"/>
<accession>A0A165HGP7</accession>
<dbReference type="GO" id="GO:0005829">
    <property type="term" value="C:cytosol"/>
    <property type="evidence" value="ECO:0007669"/>
    <property type="project" value="GOC"/>
</dbReference>
<dbReference type="Pfam" id="PF00637">
    <property type="entry name" value="Clathrin"/>
    <property type="match status" value="2"/>
</dbReference>
<dbReference type="Proteomes" id="UP000077266">
    <property type="component" value="Unassembled WGS sequence"/>
</dbReference>
<feature type="repeat" description="CHCR" evidence="1">
    <location>
        <begin position="21"/>
        <end position="162"/>
    </location>
</feature>
<dbReference type="GO" id="GO:0071439">
    <property type="term" value="C:clathrin complex"/>
    <property type="evidence" value="ECO:0007669"/>
    <property type="project" value="TreeGrafter"/>
</dbReference>
<dbReference type="InterPro" id="IPR055358">
    <property type="entry name" value="CHCR"/>
</dbReference>
<dbReference type="GO" id="GO:0006895">
    <property type="term" value="P:Golgi to endosome transport"/>
    <property type="evidence" value="ECO:0007669"/>
    <property type="project" value="TreeGrafter"/>
</dbReference>